<evidence type="ECO:0000256" key="2">
    <source>
        <dbReference type="ARBA" id="ARBA00006476"/>
    </source>
</evidence>
<proteinExistence type="inferred from homology"/>
<evidence type="ECO:0000259" key="10">
    <source>
        <dbReference type="PROSITE" id="PS51225"/>
    </source>
</evidence>
<evidence type="ECO:0000256" key="7">
    <source>
        <dbReference type="PROSITE-ProRule" id="PRU00581"/>
    </source>
</evidence>
<accession>A0AA40LHA6</accession>
<dbReference type="InterPro" id="IPR008253">
    <property type="entry name" value="Marvel"/>
</dbReference>
<dbReference type="PANTHER" id="PTHR10306">
    <property type="entry name" value="SYNAPTOPHYSIN"/>
    <property type="match status" value="1"/>
</dbReference>
<dbReference type="InterPro" id="IPR001285">
    <property type="entry name" value="Synaptophysin/porin"/>
</dbReference>
<dbReference type="PRINTS" id="PR00220">
    <property type="entry name" value="SYNAPTOPHYSN"/>
</dbReference>
<reference evidence="11" key="1">
    <citation type="submission" date="2023-06" db="EMBL/GenBank/DDBJ databases">
        <title>Reference genome for the Northern bat (Eptesicus nilssonii), a most northern bat species.</title>
        <authorList>
            <person name="Laine V.N."/>
            <person name="Pulliainen A.T."/>
            <person name="Lilley T.M."/>
        </authorList>
    </citation>
    <scope>NUCLEOTIDE SEQUENCE</scope>
    <source>
        <strain evidence="11">BLF_Eptnil</strain>
        <tissue evidence="11">Kidney</tissue>
    </source>
</reference>
<name>A0AA40LHA6_CNENI</name>
<keyword evidence="3 7" id="KW-0812">Transmembrane</keyword>
<comment type="similarity">
    <text evidence="2">Belongs to the synaptophysin/synaptobrevin family.</text>
</comment>
<comment type="subcellular location">
    <subcellularLocation>
        <location evidence="1">Membrane</location>
        <topology evidence="1">Multi-pass membrane protein</topology>
    </subcellularLocation>
</comment>
<feature type="domain" description="MARVEL" evidence="10">
    <location>
        <begin position="1"/>
        <end position="125"/>
    </location>
</feature>
<dbReference type="GO" id="GO:0030672">
    <property type="term" value="C:synaptic vesicle membrane"/>
    <property type="evidence" value="ECO:0007669"/>
    <property type="project" value="TreeGrafter"/>
</dbReference>
<keyword evidence="6" id="KW-0325">Glycoprotein</keyword>
<gene>
    <name evidence="11" type="ORF">QTO34_006924</name>
</gene>
<evidence type="ECO:0000256" key="9">
    <source>
        <dbReference type="SAM" id="Phobius"/>
    </source>
</evidence>
<evidence type="ECO:0000256" key="4">
    <source>
        <dbReference type="ARBA" id="ARBA00022989"/>
    </source>
</evidence>
<keyword evidence="12" id="KW-1185">Reference proteome</keyword>
<dbReference type="AlphaFoldDB" id="A0AA40LHA6"/>
<dbReference type="Proteomes" id="UP001177744">
    <property type="component" value="Unassembled WGS sequence"/>
</dbReference>
<comment type="caution">
    <text evidence="11">The sequence shown here is derived from an EMBL/GenBank/DDBJ whole genome shotgun (WGS) entry which is preliminary data.</text>
</comment>
<evidence type="ECO:0000256" key="6">
    <source>
        <dbReference type="ARBA" id="ARBA00023180"/>
    </source>
</evidence>
<dbReference type="EMBL" id="JAULJE010000018">
    <property type="protein sequence ID" value="KAK1332252.1"/>
    <property type="molecule type" value="Genomic_DNA"/>
</dbReference>
<keyword evidence="4 9" id="KW-1133">Transmembrane helix</keyword>
<organism evidence="11 12">
    <name type="scientific">Cnephaeus nilssonii</name>
    <name type="common">Northern bat</name>
    <name type="synonym">Eptesicus nilssonii</name>
    <dbReference type="NCBI Taxonomy" id="3371016"/>
    <lineage>
        <taxon>Eukaryota</taxon>
        <taxon>Metazoa</taxon>
        <taxon>Chordata</taxon>
        <taxon>Craniata</taxon>
        <taxon>Vertebrata</taxon>
        <taxon>Euteleostomi</taxon>
        <taxon>Mammalia</taxon>
        <taxon>Eutheria</taxon>
        <taxon>Laurasiatheria</taxon>
        <taxon>Chiroptera</taxon>
        <taxon>Yangochiroptera</taxon>
        <taxon>Vespertilionidae</taxon>
        <taxon>Cnephaeus</taxon>
    </lineage>
</organism>
<feature type="compositionally biased region" description="Polar residues" evidence="8">
    <location>
        <begin position="173"/>
        <end position="187"/>
    </location>
</feature>
<evidence type="ECO:0000256" key="5">
    <source>
        <dbReference type="ARBA" id="ARBA00023136"/>
    </source>
</evidence>
<evidence type="ECO:0000256" key="3">
    <source>
        <dbReference type="ARBA" id="ARBA00022692"/>
    </source>
</evidence>
<protein>
    <recommendedName>
        <fullName evidence="10">MARVEL domain-containing protein</fullName>
    </recommendedName>
</protein>
<sequence length="187" mass="20485">MIPVIYQGPGCVEVLKAYKVKEIVPGHAAKEQHNQDSNQDFIVTVVFSFLWLVGSSAWAKGLSDVKVATDPKEVLLLMSACKQPSNKCMAVHSPVMSSLNTSVVFGFLNFILWAGNIWFVFKETGWHSSGRYLPDPMEKHSSSYNQGRYHQDSYGSGGGYSQQESLGPASDEFGQQSSGPASFTNPI</sequence>
<feature type="transmembrane region" description="Helical" evidence="9">
    <location>
        <begin position="41"/>
        <end position="59"/>
    </location>
</feature>
<dbReference type="Pfam" id="PF01284">
    <property type="entry name" value="MARVEL"/>
    <property type="match status" value="1"/>
</dbReference>
<feature type="region of interest" description="Disordered" evidence="8">
    <location>
        <begin position="143"/>
        <end position="187"/>
    </location>
</feature>
<evidence type="ECO:0000256" key="1">
    <source>
        <dbReference type="ARBA" id="ARBA00004141"/>
    </source>
</evidence>
<evidence type="ECO:0000313" key="12">
    <source>
        <dbReference type="Proteomes" id="UP001177744"/>
    </source>
</evidence>
<feature type="transmembrane region" description="Helical" evidence="9">
    <location>
        <begin position="103"/>
        <end position="121"/>
    </location>
</feature>
<dbReference type="PROSITE" id="PS51225">
    <property type="entry name" value="MARVEL"/>
    <property type="match status" value="1"/>
</dbReference>
<evidence type="ECO:0000313" key="11">
    <source>
        <dbReference type="EMBL" id="KAK1332252.1"/>
    </source>
</evidence>
<dbReference type="PANTHER" id="PTHR10306:SF16">
    <property type="entry name" value="SYNAPTOPORIN"/>
    <property type="match status" value="1"/>
</dbReference>
<keyword evidence="5 7" id="KW-0472">Membrane</keyword>
<evidence type="ECO:0000256" key="8">
    <source>
        <dbReference type="SAM" id="MobiDB-lite"/>
    </source>
</evidence>